<sequence>MIDDNMSCIYEDEKENYEFLDYADIFIPYAEQVQNDLIENAHLKFCNLSSTDNLENIDQLTNVCKKFDNIIKLLFNDTSDSASKYTSYSEFMNYWLNNQFKLINKNSTCVLYFFQTIMSKDNTNTKLREIKKKIRDIKYNELENLNILYNLYEKYHKIKNTLESSHPDEQIYIKNATSCVEEFKKGEAKCSTGEKKFCSALSKFRDKYEKINLCSYDLKGWGKKTLPQLTSDSKVSVADCEMSEKLENGYDTHGSSKSSMETPSDPDTNVHSSLISASSVAGICLVSFIIYKFTSFGSWLSLKITGKNKIQHNLDDENDQLLHRTEYEYMNIQNTAYNVAYNSL</sequence>
<reference evidence="3" key="1">
    <citation type="submission" date="2016-05" db="EMBL/GenBank/DDBJ databases">
        <authorList>
            <person name="Naeem Raeece"/>
        </authorList>
    </citation>
    <scope>NUCLEOTIDE SEQUENCE [LARGE SCALE GENOMIC DNA]</scope>
</reference>
<feature type="compositionally biased region" description="Polar residues" evidence="1">
    <location>
        <begin position="253"/>
        <end position="269"/>
    </location>
</feature>
<dbReference type="Pfam" id="PF05795">
    <property type="entry name" value="Plasmodium_Vir"/>
    <property type="match status" value="2"/>
</dbReference>
<proteinExistence type="predicted"/>
<evidence type="ECO:0000256" key="1">
    <source>
        <dbReference type="SAM" id="MobiDB-lite"/>
    </source>
</evidence>
<dbReference type="InterPro" id="IPR008780">
    <property type="entry name" value="Plasmodium_Vir"/>
</dbReference>
<gene>
    <name evidence="2" type="ORF">POVCU2_0015740</name>
</gene>
<organism evidence="2 3">
    <name type="scientific">Plasmodium ovale curtisi</name>
    <dbReference type="NCBI Taxonomy" id="864141"/>
    <lineage>
        <taxon>Eukaryota</taxon>
        <taxon>Sar</taxon>
        <taxon>Alveolata</taxon>
        <taxon>Apicomplexa</taxon>
        <taxon>Aconoidasida</taxon>
        <taxon>Haemosporida</taxon>
        <taxon>Plasmodiidae</taxon>
        <taxon>Plasmodium</taxon>
        <taxon>Plasmodium (Plasmodium)</taxon>
    </lineage>
</organism>
<evidence type="ECO:0000313" key="3">
    <source>
        <dbReference type="Proteomes" id="UP000078560"/>
    </source>
</evidence>
<dbReference type="Proteomes" id="UP000078560">
    <property type="component" value="Unassembled WGS sequence"/>
</dbReference>
<evidence type="ECO:0000313" key="2">
    <source>
        <dbReference type="EMBL" id="SBS82524.1"/>
    </source>
</evidence>
<protein>
    <submittedName>
        <fullName evidence="2">PIR Superfamily Protein</fullName>
    </submittedName>
</protein>
<dbReference type="EMBL" id="FLQU01000214">
    <property type="protein sequence ID" value="SBS82524.1"/>
    <property type="molecule type" value="Genomic_DNA"/>
</dbReference>
<dbReference type="AlphaFoldDB" id="A0A1A8VPR4"/>
<accession>A0A1A8VPR4</accession>
<feature type="region of interest" description="Disordered" evidence="1">
    <location>
        <begin position="248"/>
        <end position="269"/>
    </location>
</feature>
<name>A0A1A8VPR4_PLAOA</name>